<protein>
    <recommendedName>
        <fullName evidence="12">DNA ligase</fullName>
        <ecNumber evidence="12">6.5.1.1</ecNumber>
    </recommendedName>
</protein>
<keyword evidence="6 12" id="KW-0227">DNA damage</keyword>
<proteinExistence type="inferred from homology"/>
<dbReference type="InterPro" id="IPR036599">
    <property type="entry name" value="DNA_ligase_N_sf"/>
</dbReference>
<evidence type="ECO:0000313" key="15">
    <source>
        <dbReference type="EMBL" id="NMB91794.1"/>
    </source>
</evidence>
<comment type="catalytic activity">
    <reaction evidence="11 12">
        <text>ATP + (deoxyribonucleotide)n-3'-hydroxyl + 5'-phospho-(deoxyribonucleotide)m = (deoxyribonucleotide)n+m + AMP + diphosphate.</text>
        <dbReference type="EC" id="6.5.1.1"/>
    </reaction>
</comment>
<dbReference type="SUPFAM" id="SSF50249">
    <property type="entry name" value="Nucleic acid-binding proteins"/>
    <property type="match status" value="1"/>
</dbReference>
<dbReference type="GO" id="GO:0003677">
    <property type="term" value="F:DNA binding"/>
    <property type="evidence" value="ECO:0007669"/>
    <property type="project" value="InterPro"/>
</dbReference>
<dbReference type="GO" id="GO:0071897">
    <property type="term" value="P:DNA biosynthetic process"/>
    <property type="evidence" value="ECO:0007669"/>
    <property type="project" value="InterPro"/>
</dbReference>
<dbReference type="Pfam" id="PF04679">
    <property type="entry name" value="DNA_ligase_A_C"/>
    <property type="match status" value="1"/>
</dbReference>
<evidence type="ECO:0000256" key="3">
    <source>
        <dbReference type="ARBA" id="ARBA00022618"/>
    </source>
</evidence>
<dbReference type="InterPro" id="IPR012309">
    <property type="entry name" value="DNA_ligase_ATP-dep_C"/>
</dbReference>
<dbReference type="GO" id="GO:0005524">
    <property type="term" value="F:ATP binding"/>
    <property type="evidence" value="ECO:0007669"/>
    <property type="project" value="UniProtKB-KW"/>
</dbReference>
<dbReference type="Gene3D" id="1.10.3260.10">
    <property type="entry name" value="DNA ligase, ATP-dependent, N-terminal domain"/>
    <property type="match status" value="1"/>
</dbReference>
<dbReference type="Gene3D" id="2.40.50.140">
    <property type="entry name" value="Nucleic acid-binding proteins"/>
    <property type="match status" value="1"/>
</dbReference>
<keyword evidence="2 12" id="KW-0436">Ligase</keyword>
<dbReference type="InterPro" id="IPR012308">
    <property type="entry name" value="DNA_ligase_ATP-dep_N"/>
</dbReference>
<dbReference type="SUPFAM" id="SSF117018">
    <property type="entry name" value="ATP-dependent DNA ligase DNA-binding domain"/>
    <property type="match status" value="1"/>
</dbReference>
<dbReference type="PROSITE" id="PS00697">
    <property type="entry name" value="DNA_LIGASE_A1"/>
    <property type="match status" value="1"/>
</dbReference>
<dbReference type="GO" id="GO:0006310">
    <property type="term" value="P:DNA recombination"/>
    <property type="evidence" value="ECO:0007669"/>
    <property type="project" value="UniProtKB-KW"/>
</dbReference>
<dbReference type="InterPro" id="IPR000977">
    <property type="entry name" value="DNA_ligase_ATP-dep"/>
</dbReference>
<dbReference type="PANTHER" id="PTHR45674">
    <property type="entry name" value="DNA LIGASE 1/3 FAMILY MEMBER"/>
    <property type="match status" value="1"/>
</dbReference>
<evidence type="ECO:0000256" key="6">
    <source>
        <dbReference type="ARBA" id="ARBA00022763"/>
    </source>
</evidence>
<evidence type="ECO:0000259" key="14">
    <source>
        <dbReference type="PROSITE" id="PS50160"/>
    </source>
</evidence>
<dbReference type="InterPro" id="IPR050191">
    <property type="entry name" value="ATP-dep_DNA_ligase"/>
</dbReference>
<dbReference type="PROSITE" id="PS50160">
    <property type="entry name" value="DNA_LIGASE_A3"/>
    <property type="match status" value="1"/>
</dbReference>
<dbReference type="Proteomes" id="UP000590542">
    <property type="component" value="Unassembled WGS sequence"/>
</dbReference>
<dbReference type="SUPFAM" id="SSF56091">
    <property type="entry name" value="DNA ligase/mRNA capping enzyme, catalytic domain"/>
    <property type="match status" value="1"/>
</dbReference>
<accession>A0A7X9E7D9</accession>
<evidence type="ECO:0000256" key="8">
    <source>
        <dbReference type="ARBA" id="ARBA00023172"/>
    </source>
</evidence>
<evidence type="ECO:0000256" key="7">
    <source>
        <dbReference type="ARBA" id="ARBA00022840"/>
    </source>
</evidence>
<dbReference type="PROSITE" id="PS00333">
    <property type="entry name" value="DNA_LIGASE_A2"/>
    <property type="match status" value="1"/>
</dbReference>
<evidence type="ECO:0000256" key="1">
    <source>
        <dbReference type="ARBA" id="ARBA00007572"/>
    </source>
</evidence>
<dbReference type="PANTHER" id="PTHR45674:SF4">
    <property type="entry name" value="DNA LIGASE 1"/>
    <property type="match status" value="1"/>
</dbReference>
<name>A0A7X9E7D9_UNCKA</name>
<evidence type="ECO:0000256" key="2">
    <source>
        <dbReference type="ARBA" id="ARBA00022598"/>
    </source>
</evidence>
<dbReference type="Pfam" id="PF01068">
    <property type="entry name" value="DNA_ligase_A_M"/>
    <property type="match status" value="1"/>
</dbReference>
<dbReference type="InterPro" id="IPR012340">
    <property type="entry name" value="NA-bd_OB-fold"/>
</dbReference>
<organism evidence="15 16">
    <name type="scientific">candidate division WWE3 bacterium</name>
    <dbReference type="NCBI Taxonomy" id="2053526"/>
    <lineage>
        <taxon>Bacteria</taxon>
        <taxon>Katanobacteria</taxon>
    </lineage>
</organism>
<keyword evidence="7 12" id="KW-0067">ATP-binding</keyword>
<feature type="domain" description="ATP-dependent DNA ligase family profile" evidence="14">
    <location>
        <begin position="355"/>
        <end position="489"/>
    </location>
</feature>
<evidence type="ECO:0000256" key="13">
    <source>
        <dbReference type="RuleBase" id="RU004196"/>
    </source>
</evidence>
<dbReference type="AlphaFoldDB" id="A0A7X9E7D9"/>
<dbReference type="CDD" id="cd07901">
    <property type="entry name" value="Adenylation_DNA_ligase_Arch_LigB"/>
    <property type="match status" value="1"/>
</dbReference>
<dbReference type="Gene3D" id="3.30.470.30">
    <property type="entry name" value="DNA ligase/mRNA capping enzyme"/>
    <property type="match status" value="1"/>
</dbReference>
<keyword evidence="3" id="KW-0132">Cell division</keyword>
<dbReference type="GO" id="GO:0006281">
    <property type="term" value="P:DNA repair"/>
    <property type="evidence" value="ECO:0007669"/>
    <property type="project" value="UniProtKB-KW"/>
</dbReference>
<evidence type="ECO:0000256" key="9">
    <source>
        <dbReference type="ARBA" id="ARBA00023204"/>
    </source>
</evidence>
<dbReference type="InterPro" id="IPR016059">
    <property type="entry name" value="DNA_ligase_ATP-dep_CS"/>
</dbReference>
<comment type="caution">
    <text evidence="15">The sequence shown here is derived from an EMBL/GenBank/DDBJ whole genome shotgun (WGS) entry which is preliminary data.</text>
</comment>
<keyword evidence="9 12" id="KW-0234">DNA repair</keyword>
<dbReference type="Pfam" id="PF04675">
    <property type="entry name" value="DNA_ligase_A_N"/>
    <property type="match status" value="1"/>
</dbReference>
<dbReference type="InterPro" id="IPR012310">
    <property type="entry name" value="DNA_ligase_ATP-dep_cent"/>
</dbReference>
<evidence type="ECO:0000256" key="4">
    <source>
        <dbReference type="ARBA" id="ARBA00022705"/>
    </source>
</evidence>
<dbReference type="GO" id="GO:0003910">
    <property type="term" value="F:DNA ligase (ATP) activity"/>
    <property type="evidence" value="ECO:0007669"/>
    <property type="project" value="UniProtKB-EC"/>
</dbReference>
<keyword evidence="8 12" id="KW-0233">DNA recombination</keyword>
<evidence type="ECO:0000256" key="11">
    <source>
        <dbReference type="ARBA" id="ARBA00034003"/>
    </source>
</evidence>
<keyword evidence="10" id="KW-0131">Cell cycle</keyword>
<evidence type="ECO:0000313" key="16">
    <source>
        <dbReference type="Proteomes" id="UP000590542"/>
    </source>
</evidence>
<keyword evidence="5 12" id="KW-0547">Nucleotide-binding</keyword>
<dbReference type="GO" id="GO:0006273">
    <property type="term" value="P:lagging strand elongation"/>
    <property type="evidence" value="ECO:0007669"/>
    <property type="project" value="TreeGrafter"/>
</dbReference>
<dbReference type="EMBL" id="JAAZNV010000009">
    <property type="protein sequence ID" value="NMB91794.1"/>
    <property type="molecule type" value="Genomic_DNA"/>
</dbReference>
<evidence type="ECO:0000256" key="5">
    <source>
        <dbReference type="ARBA" id="ARBA00022741"/>
    </source>
</evidence>
<sequence length="598" mass="68087">MKFSLFAKYLQKLEETTKRLEMTNILTDLISNLSTEETDKAIYLASGYLEASFEGIKFNTADKLMIKILEQTFSTPENIKQNNLKNKIQTLYKKSGDLGTVVYELKGNNKKAKDLTISEVYSKLLEITQIEGTGSQDLKTSKVSSLLNDMEPLSAKHVTRIILGTMRLGFTELTIIAALANYLKNKSLAKNIEAKYNIHPDIGFIAKKIKGKGIEGIRDISMETGVPVLSQKCQRVSGMEEIPERIKHMWAEFKFDGTRIQLHFDKDKKIKNKDSQSNLFELEKGNKEDFLIRSYTRNLEETTHQYPEIIAAAKKQINARSVILDGEGIGYNKETGNFLPFQETIQRKRKYNIAEAAKNIPFKYFVFDILYLNGKSLVEKPLKERRQILTKIILPGEVIKVDEYLETETFEELEEYFQKAKSLGLEGIVVKSAEKAYEAGARSYSWVKYKTADRNLLSDSIDCVVLGYYNGKGARSKFGIGGFLVGIYDDKKETFKTISKIGTGLTEEDWVKMKNMCDNIKIKDKPSNVEMNKAFKPNVFVKPSLVVEIGADEISISPTHTAGYALRFPRLLKFREDKKATQATTLKEVEKMYVDRKK</sequence>
<dbReference type="EC" id="6.5.1.1" evidence="12"/>
<evidence type="ECO:0000256" key="10">
    <source>
        <dbReference type="ARBA" id="ARBA00023306"/>
    </source>
</evidence>
<evidence type="ECO:0000256" key="12">
    <source>
        <dbReference type="RuleBase" id="RU000617"/>
    </source>
</evidence>
<dbReference type="NCBIfam" id="TIGR00574">
    <property type="entry name" value="dnl1"/>
    <property type="match status" value="1"/>
</dbReference>
<keyword evidence="4" id="KW-0235">DNA replication</keyword>
<reference evidence="15 16" key="1">
    <citation type="journal article" date="2020" name="Biotechnol. Biofuels">
        <title>New insights from the biogas microbiome by comprehensive genome-resolved metagenomics of nearly 1600 species originating from multiple anaerobic digesters.</title>
        <authorList>
            <person name="Campanaro S."/>
            <person name="Treu L."/>
            <person name="Rodriguez-R L.M."/>
            <person name="Kovalovszki A."/>
            <person name="Ziels R.M."/>
            <person name="Maus I."/>
            <person name="Zhu X."/>
            <person name="Kougias P.G."/>
            <person name="Basile A."/>
            <person name="Luo G."/>
            <person name="Schluter A."/>
            <person name="Konstantinidis K.T."/>
            <person name="Angelidaki I."/>
        </authorList>
    </citation>
    <scope>NUCLEOTIDE SEQUENCE [LARGE SCALE GENOMIC DNA]</scope>
    <source>
        <strain evidence="15">AS27yjCOA_202</strain>
    </source>
</reference>
<gene>
    <name evidence="15" type="ORF">GYA37_03015</name>
</gene>
<dbReference type="GO" id="GO:0051301">
    <property type="term" value="P:cell division"/>
    <property type="evidence" value="ECO:0007669"/>
    <property type="project" value="UniProtKB-KW"/>
</dbReference>
<comment type="similarity">
    <text evidence="1 13">Belongs to the ATP-dependent DNA ligase family.</text>
</comment>